<keyword evidence="3" id="KW-1185">Reference proteome</keyword>
<feature type="region of interest" description="Disordered" evidence="1">
    <location>
        <begin position="190"/>
        <end position="209"/>
    </location>
</feature>
<protein>
    <submittedName>
        <fullName evidence="2">Uncharacterized protein</fullName>
    </submittedName>
</protein>
<reference evidence="2 3" key="1">
    <citation type="submission" date="2016-07" db="EMBL/GenBank/DDBJ databases">
        <title>Draft genome of the white-rot fungus Obba rivulosa 3A-2.</title>
        <authorList>
            <consortium name="DOE Joint Genome Institute"/>
            <person name="Miettinen O."/>
            <person name="Riley R."/>
            <person name="Acob R."/>
            <person name="Barry K."/>
            <person name="Cullen D."/>
            <person name="De Vries R."/>
            <person name="Hainaut M."/>
            <person name="Hatakka A."/>
            <person name="Henrissat B."/>
            <person name="Hilden K."/>
            <person name="Kuo R."/>
            <person name="Labutti K."/>
            <person name="Lipzen A."/>
            <person name="Makela M.R."/>
            <person name="Sandor L."/>
            <person name="Spatafora J.W."/>
            <person name="Grigoriev I.V."/>
            <person name="Hibbett D.S."/>
        </authorList>
    </citation>
    <scope>NUCLEOTIDE SEQUENCE [LARGE SCALE GENOMIC DNA]</scope>
    <source>
        <strain evidence="2 3">3A-2</strain>
    </source>
</reference>
<sequence length="355" mass="38464">MPLAQCRIGARCRPRTQLRPRFSASPFPDSPLRARTVSEPCNWNRVSPNGDIILSPVCSVAIAACPLKVARRGRSYQAPLVRKRTVALSDTHVRPPHTARPLPCAGLFGPSAAPRPVEQLQPARTEPDATRGRTRAAAHHFSAARTIDAPPAGGPAARRLATVPRAWHRTVSDRPALPILLGVPSRLLRSATDSGTPRRSAAATRRGPGDWGANVRYRRRLRHRAAFASEGPGRLPAPIARELILQLFCATPTESMTLHASADTLWEPRTPTLTSHRHRLRSAHKHPGAVPTPRLVACLATLPRLARCRGDPAHPLFGCTFSTPTREPASPHAWTSVAGPDPARANRRGSQLHGT</sequence>
<evidence type="ECO:0000313" key="3">
    <source>
        <dbReference type="Proteomes" id="UP000250043"/>
    </source>
</evidence>
<accession>A0A8E2AJ40</accession>
<dbReference type="Proteomes" id="UP000250043">
    <property type="component" value="Unassembled WGS sequence"/>
</dbReference>
<gene>
    <name evidence="2" type="ORF">OBBRIDRAFT_839780</name>
</gene>
<dbReference type="AlphaFoldDB" id="A0A8E2AJ40"/>
<name>A0A8E2AJ40_9APHY</name>
<dbReference type="EMBL" id="KV722687">
    <property type="protein sequence ID" value="OCH84334.1"/>
    <property type="molecule type" value="Genomic_DNA"/>
</dbReference>
<feature type="region of interest" description="Disordered" evidence="1">
    <location>
        <begin position="325"/>
        <end position="355"/>
    </location>
</feature>
<evidence type="ECO:0000313" key="2">
    <source>
        <dbReference type="EMBL" id="OCH84334.1"/>
    </source>
</evidence>
<organism evidence="2 3">
    <name type="scientific">Obba rivulosa</name>
    <dbReference type="NCBI Taxonomy" id="1052685"/>
    <lineage>
        <taxon>Eukaryota</taxon>
        <taxon>Fungi</taxon>
        <taxon>Dikarya</taxon>
        <taxon>Basidiomycota</taxon>
        <taxon>Agaricomycotina</taxon>
        <taxon>Agaricomycetes</taxon>
        <taxon>Polyporales</taxon>
        <taxon>Gelatoporiaceae</taxon>
        <taxon>Obba</taxon>
    </lineage>
</organism>
<evidence type="ECO:0000256" key="1">
    <source>
        <dbReference type="SAM" id="MobiDB-lite"/>
    </source>
</evidence>
<proteinExistence type="predicted"/>